<dbReference type="AlphaFoldDB" id="A1BDG2"/>
<sequence length="164" mass="18234">MSGCGAPQSERRKPETGFIGEGHPQQESWDIHLNLTDAGIPKASIKAGYAAEFNKNSKKEYHLQKGVTVTFFNSEKEPSTILKAQEAVVHDNLDIEARGNIVITTDNTTTIKTESIKRTAKDKMIRSNDYVTITRPGETLTGYGFESDQALKKYRIFRASGESH</sequence>
<dbReference type="STRING" id="290317.Cpha266_0380"/>
<dbReference type="InterPro" id="IPR026265">
    <property type="entry name" value="LptC"/>
</dbReference>
<organism evidence="2 3">
    <name type="scientific">Chlorobium phaeobacteroides (strain DSM 266 / SMG 266 / 2430)</name>
    <dbReference type="NCBI Taxonomy" id="290317"/>
    <lineage>
        <taxon>Bacteria</taxon>
        <taxon>Pseudomonadati</taxon>
        <taxon>Chlorobiota</taxon>
        <taxon>Chlorobiia</taxon>
        <taxon>Chlorobiales</taxon>
        <taxon>Chlorobiaceae</taxon>
        <taxon>Chlorobium/Pelodictyon group</taxon>
        <taxon>Chlorobium</taxon>
    </lineage>
</organism>
<protein>
    <recommendedName>
        <fullName evidence="4">LPS export ABC transporter periplasmic protein LptC</fullName>
    </recommendedName>
</protein>
<reference evidence="2 3" key="1">
    <citation type="submission" date="2006-12" db="EMBL/GenBank/DDBJ databases">
        <title>Complete sequence of Chlorobium phaeobacteroides DSM 266.</title>
        <authorList>
            <consortium name="US DOE Joint Genome Institute"/>
            <person name="Copeland A."/>
            <person name="Lucas S."/>
            <person name="Lapidus A."/>
            <person name="Barry K."/>
            <person name="Detter J.C."/>
            <person name="Glavina del Rio T."/>
            <person name="Hammon N."/>
            <person name="Israni S."/>
            <person name="Pitluck S."/>
            <person name="Goltsman E."/>
            <person name="Schmutz J."/>
            <person name="Larimer F."/>
            <person name="Land M."/>
            <person name="Hauser L."/>
            <person name="Mikhailova N."/>
            <person name="Li T."/>
            <person name="Overmann J."/>
            <person name="Bryant D.A."/>
            <person name="Richardson P."/>
        </authorList>
    </citation>
    <scope>NUCLEOTIDE SEQUENCE [LARGE SCALE GENOMIC DNA]</scope>
    <source>
        <strain evidence="2 3">DSM 266</strain>
    </source>
</reference>
<dbReference type="OrthoDB" id="9812080at2"/>
<evidence type="ECO:0000256" key="1">
    <source>
        <dbReference type="SAM" id="MobiDB-lite"/>
    </source>
</evidence>
<dbReference type="eggNOG" id="COG3117">
    <property type="taxonomic scope" value="Bacteria"/>
</dbReference>
<evidence type="ECO:0000313" key="2">
    <source>
        <dbReference type="EMBL" id="ABL64439.1"/>
    </source>
</evidence>
<dbReference type="Proteomes" id="UP000008701">
    <property type="component" value="Chromosome"/>
</dbReference>
<name>A1BDG2_CHLPD</name>
<accession>A1BDG2</accession>
<dbReference type="HOGENOM" id="CLU_128626_0_0_10"/>
<dbReference type="GO" id="GO:0015221">
    <property type="term" value="F:lipopolysaccharide transmembrane transporter activity"/>
    <property type="evidence" value="ECO:0007669"/>
    <property type="project" value="InterPro"/>
</dbReference>
<keyword evidence="3" id="KW-1185">Reference proteome</keyword>
<proteinExistence type="predicted"/>
<dbReference type="KEGG" id="cph:Cpha266_0380"/>
<dbReference type="EMBL" id="CP000492">
    <property type="protein sequence ID" value="ABL64439.1"/>
    <property type="molecule type" value="Genomic_DNA"/>
</dbReference>
<evidence type="ECO:0000313" key="3">
    <source>
        <dbReference type="Proteomes" id="UP000008701"/>
    </source>
</evidence>
<dbReference type="Pfam" id="PF06835">
    <property type="entry name" value="LptC"/>
    <property type="match status" value="1"/>
</dbReference>
<feature type="region of interest" description="Disordered" evidence="1">
    <location>
        <begin position="1"/>
        <end position="26"/>
    </location>
</feature>
<dbReference type="Gene3D" id="2.60.450.10">
    <property type="entry name" value="Lipopolysaccharide (LPS) transport protein A like domain"/>
    <property type="match status" value="1"/>
</dbReference>
<gene>
    <name evidence="2" type="ordered locus">Cpha266_0380</name>
</gene>
<dbReference type="GO" id="GO:0005886">
    <property type="term" value="C:plasma membrane"/>
    <property type="evidence" value="ECO:0007669"/>
    <property type="project" value="InterPro"/>
</dbReference>
<dbReference type="InterPro" id="IPR010664">
    <property type="entry name" value="LipoPS_assembly_LptC-rel"/>
</dbReference>
<dbReference type="NCBIfam" id="TIGR04409">
    <property type="entry name" value="LptC_YrbK"/>
    <property type="match status" value="1"/>
</dbReference>
<evidence type="ECO:0008006" key="4">
    <source>
        <dbReference type="Google" id="ProtNLM"/>
    </source>
</evidence>